<proteinExistence type="predicted"/>
<dbReference type="EMBL" id="MIGC01002618">
    <property type="protein sequence ID" value="PHJ20756.1"/>
    <property type="molecule type" value="Genomic_DNA"/>
</dbReference>
<feature type="region of interest" description="Disordered" evidence="1">
    <location>
        <begin position="40"/>
        <end position="61"/>
    </location>
</feature>
<name>A0A2C6KY38_9APIC</name>
<comment type="caution">
    <text evidence="3">The sequence shown here is derived from an EMBL/GenBank/DDBJ whole genome shotgun (WGS) entry which is preliminary data.</text>
</comment>
<dbReference type="VEuPathDB" id="ToxoDB:CSUI_005406"/>
<dbReference type="OrthoDB" id="337844at2759"/>
<keyword evidence="4" id="KW-1185">Reference proteome</keyword>
<keyword evidence="2 3" id="KW-0812">Transmembrane</keyword>
<evidence type="ECO:0000256" key="1">
    <source>
        <dbReference type="SAM" id="MobiDB-lite"/>
    </source>
</evidence>
<accession>A0A2C6KY38</accession>
<evidence type="ECO:0000256" key="2">
    <source>
        <dbReference type="SAM" id="Phobius"/>
    </source>
</evidence>
<keyword evidence="2" id="KW-0472">Membrane</keyword>
<keyword evidence="2" id="KW-1133">Transmembrane helix</keyword>
<dbReference type="AlphaFoldDB" id="A0A2C6KY38"/>
<feature type="transmembrane region" description="Helical" evidence="2">
    <location>
        <begin position="254"/>
        <end position="277"/>
    </location>
</feature>
<feature type="compositionally biased region" description="Polar residues" evidence="1">
    <location>
        <begin position="46"/>
        <end position="61"/>
    </location>
</feature>
<gene>
    <name evidence="3" type="ORF">CSUI_005406</name>
</gene>
<evidence type="ECO:0000313" key="3">
    <source>
        <dbReference type="EMBL" id="PHJ20756.1"/>
    </source>
</evidence>
<reference evidence="3 4" key="1">
    <citation type="journal article" date="2017" name="Int. J. Parasitol.">
        <title>The genome of the protozoan parasite Cystoisospora suis and a reverse vaccinology approach to identify vaccine candidates.</title>
        <authorList>
            <person name="Palmieri N."/>
            <person name="Shrestha A."/>
            <person name="Ruttkowski B."/>
            <person name="Beck T."/>
            <person name="Vogl C."/>
            <person name="Tomley F."/>
            <person name="Blake D.P."/>
            <person name="Joachim A."/>
        </authorList>
    </citation>
    <scope>NUCLEOTIDE SEQUENCE [LARGE SCALE GENOMIC DNA]</scope>
    <source>
        <strain evidence="3 4">Wien I</strain>
    </source>
</reference>
<evidence type="ECO:0000313" key="4">
    <source>
        <dbReference type="Proteomes" id="UP000221165"/>
    </source>
</evidence>
<protein>
    <submittedName>
        <fullName evidence="3">Transmembrane protein</fullName>
    </submittedName>
</protein>
<feature type="transmembrane region" description="Helical" evidence="2">
    <location>
        <begin position="204"/>
        <end position="223"/>
    </location>
</feature>
<sequence>MATSSDPYAAQYVPISSSITEPARPAILVNGGPPPSSAVPTLPSAFVSSGTGDPASTTPTAPVYVTSGQSFTTSAVPGSLPSTVSYVSQQVAPPPQGSFYLSAAPLTNGGPPPALLPPVPPTFRDGGWGGRWSGSSGDLPGIRTLRGGIVTCLMILLVCSLFACLGRADFSFVLYLLGYHLWCVEADTKSVTGVKRLLRGARQYAVLLCIASVVEITWLFIAYSTWVCEKGDAELCFPESENLKVRWTYGIHNWALGLSTFNLLVKLVLIFLSFTWVQQQRSALGLSSGGS</sequence>
<feature type="non-terminal residue" evidence="3">
    <location>
        <position position="291"/>
    </location>
</feature>
<dbReference type="Proteomes" id="UP000221165">
    <property type="component" value="Unassembled WGS sequence"/>
</dbReference>
<feature type="transmembrane region" description="Helical" evidence="2">
    <location>
        <begin position="145"/>
        <end position="165"/>
    </location>
</feature>
<dbReference type="GeneID" id="94428793"/>
<dbReference type="RefSeq" id="XP_067922442.1">
    <property type="nucleotide sequence ID" value="XM_068065582.1"/>
</dbReference>
<organism evidence="3 4">
    <name type="scientific">Cystoisospora suis</name>
    <dbReference type="NCBI Taxonomy" id="483139"/>
    <lineage>
        <taxon>Eukaryota</taxon>
        <taxon>Sar</taxon>
        <taxon>Alveolata</taxon>
        <taxon>Apicomplexa</taxon>
        <taxon>Conoidasida</taxon>
        <taxon>Coccidia</taxon>
        <taxon>Eucoccidiorida</taxon>
        <taxon>Eimeriorina</taxon>
        <taxon>Sarcocystidae</taxon>
        <taxon>Cystoisospora</taxon>
    </lineage>
</organism>